<dbReference type="Proteomes" id="UP000001412">
    <property type="component" value="Chromosome"/>
</dbReference>
<dbReference type="STRING" id="212717.CTC_00489"/>
<feature type="compositionally biased region" description="Basic and acidic residues" evidence="1">
    <location>
        <begin position="171"/>
        <end position="192"/>
    </location>
</feature>
<dbReference type="AlphaFoldDB" id="Q898G3"/>
<proteinExistence type="predicted"/>
<gene>
    <name evidence="2" type="ordered locus">CTC_00489</name>
</gene>
<keyword evidence="3" id="KW-1185">Reference proteome</keyword>
<feature type="region of interest" description="Disordered" evidence="1">
    <location>
        <begin position="170"/>
        <end position="203"/>
    </location>
</feature>
<feature type="compositionally biased region" description="Polar residues" evidence="1">
    <location>
        <begin position="194"/>
        <end position="203"/>
    </location>
</feature>
<evidence type="ECO:0000256" key="1">
    <source>
        <dbReference type="SAM" id="MobiDB-lite"/>
    </source>
</evidence>
<protein>
    <submittedName>
        <fullName evidence="2">Conserved membrane-associated protein</fullName>
    </submittedName>
</protein>
<name>Q898G3_CLOTE</name>
<evidence type="ECO:0000313" key="3">
    <source>
        <dbReference type="Proteomes" id="UP000001412"/>
    </source>
</evidence>
<sequence>MGGRIMKKKISIILAIIFILVTFSSAFVMFKGNRKDSKVNSRESKQSNVDFYVKYAYADIDMDQIIQDIDKKDDDTSADYIFIRFSAEVIQNNDETSIGNPNNYKLNGQPLPKGSEAFIRKEMPQLLIFKIPQGTLKNKNSGHTIEISKNVLNDKDKIIGETKLLLPYSEPIKDEAQNKKDDNKEKNNKGQDVKNGQNKNVSNVPKYKVEVGKGIPYNTLVLVKIQEGKAEDYKVSIDNVGLEIKENNEKQKVYVGYVKKDYSYSKVLQKVKVEKIIKK</sequence>
<evidence type="ECO:0000313" key="2">
    <source>
        <dbReference type="EMBL" id="AAO35118.1"/>
    </source>
</evidence>
<dbReference type="EMBL" id="AE015927">
    <property type="protein sequence ID" value="AAO35118.1"/>
    <property type="molecule type" value="Genomic_DNA"/>
</dbReference>
<accession>Q898G3</accession>
<dbReference type="KEGG" id="ctc:CTC_00489"/>
<organism evidence="2 3">
    <name type="scientific">Clostridium tetani (strain Massachusetts / E88)</name>
    <dbReference type="NCBI Taxonomy" id="212717"/>
    <lineage>
        <taxon>Bacteria</taxon>
        <taxon>Bacillati</taxon>
        <taxon>Bacillota</taxon>
        <taxon>Clostridia</taxon>
        <taxon>Eubacteriales</taxon>
        <taxon>Clostridiaceae</taxon>
        <taxon>Clostridium</taxon>
    </lineage>
</organism>
<reference evidence="2 3" key="1">
    <citation type="journal article" date="2003" name="Proc. Natl. Acad. Sci. U.S.A.">
        <title>The genome sequence of Clostridium tetani, the causative agent of tetanus disease.</title>
        <authorList>
            <person name="Brueggemann H."/>
            <person name="Baumer S."/>
            <person name="Fricke W.F."/>
            <person name="Wiezer A."/>
            <person name="Liesegang H."/>
            <person name="Decker I."/>
            <person name="Herzberg C."/>
            <person name="Martinez-Arias R."/>
            <person name="Merkl R."/>
            <person name="Henne A."/>
            <person name="Gottschalk G."/>
        </authorList>
    </citation>
    <scope>NUCLEOTIDE SEQUENCE [LARGE SCALE GENOMIC DNA]</scope>
    <source>
        <strain evidence="3">Massachusetts / E88</strain>
    </source>
</reference>
<dbReference type="HOGENOM" id="CLU_978978_0_0_9"/>